<evidence type="ECO:0000256" key="2">
    <source>
        <dbReference type="ARBA" id="ARBA00012669"/>
    </source>
</evidence>
<evidence type="ECO:0000256" key="5">
    <source>
        <dbReference type="ARBA" id="ARBA00022679"/>
    </source>
</evidence>
<evidence type="ECO:0000313" key="10">
    <source>
        <dbReference type="EMBL" id="MBC5616321.1"/>
    </source>
</evidence>
<dbReference type="Proteomes" id="UP000636891">
    <property type="component" value="Unassembled WGS sequence"/>
</dbReference>
<feature type="binding site" evidence="9">
    <location>
        <position position="269"/>
    </location>
    <ligand>
        <name>[4Fe-4S] cluster</name>
        <dbReference type="ChEBI" id="CHEBI:49883"/>
    </ligand>
</feature>
<gene>
    <name evidence="9 10" type="primary">nadA</name>
    <name evidence="10" type="ORF">H8S08_04705</name>
</gene>
<evidence type="ECO:0000256" key="1">
    <source>
        <dbReference type="ARBA" id="ARBA00005065"/>
    </source>
</evidence>
<comment type="pathway">
    <text evidence="1 9">Cofactor biosynthesis; NAD(+) biosynthesis; quinolinate from iminoaspartate: step 1/1.</text>
</comment>
<keyword evidence="7 9" id="KW-0408">Iron</keyword>
<feature type="binding site" evidence="9">
    <location>
        <position position="88"/>
    </location>
    <ligand>
        <name>[4Fe-4S] cluster</name>
        <dbReference type="ChEBI" id="CHEBI:49883"/>
    </ligand>
</feature>
<dbReference type="NCBIfam" id="NF006879">
    <property type="entry name" value="PRK09375.1-4"/>
    <property type="match status" value="1"/>
</dbReference>
<comment type="caution">
    <text evidence="10">The sequence shown here is derived from an EMBL/GenBank/DDBJ whole genome shotgun (WGS) entry which is preliminary data.</text>
</comment>
<dbReference type="NCBIfam" id="NF006878">
    <property type="entry name" value="PRK09375.1-2"/>
    <property type="match status" value="1"/>
</dbReference>
<dbReference type="InterPro" id="IPR023066">
    <property type="entry name" value="Quinolinate_synth_type2"/>
</dbReference>
<accession>A0ABR7CKZ5</accession>
<keyword evidence="3 9" id="KW-0004">4Fe-4S</keyword>
<name>A0ABR7CKZ5_9BACT</name>
<dbReference type="InterPro" id="IPR003473">
    <property type="entry name" value="NadA"/>
</dbReference>
<comment type="function">
    <text evidence="9">Catalyzes the condensation of iminoaspartate with dihydroxyacetone phosphate to form quinolinate.</text>
</comment>
<dbReference type="PANTHER" id="PTHR30573:SF0">
    <property type="entry name" value="QUINOLINATE SYNTHASE, CHLOROPLASTIC"/>
    <property type="match status" value="1"/>
</dbReference>
<evidence type="ECO:0000256" key="9">
    <source>
        <dbReference type="HAMAP-Rule" id="MF_00568"/>
    </source>
</evidence>
<comment type="similarity">
    <text evidence="9">Belongs to the quinolinate synthase family. Type 2 subfamily.</text>
</comment>
<evidence type="ECO:0000256" key="3">
    <source>
        <dbReference type="ARBA" id="ARBA00022485"/>
    </source>
</evidence>
<comment type="subcellular location">
    <subcellularLocation>
        <location evidence="9">Cytoplasm</location>
    </subcellularLocation>
</comment>
<dbReference type="Pfam" id="PF02445">
    <property type="entry name" value="NadA"/>
    <property type="match status" value="1"/>
</dbReference>
<comment type="cofactor">
    <cofactor evidence="9">
        <name>[4Fe-4S] cluster</name>
        <dbReference type="ChEBI" id="CHEBI:49883"/>
    </cofactor>
    <text evidence="9">Binds 1 [4Fe-4S] cluster per subunit.</text>
</comment>
<dbReference type="NCBIfam" id="TIGR00550">
    <property type="entry name" value="nadA"/>
    <property type="match status" value="1"/>
</dbReference>
<organism evidence="10 11">
    <name type="scientific">Alistipes hominis</name>
    <dbReference type="NCBI Taxonomy" id="2763015"/>
    <lineage>
        <taxon>Bacteria</taxon>
        <taxon>Pseudomonadati</taxon>
        <taxon>Bacteroidota</taxon>
        <taxon>Bacteroidia</taxon>
        <taxon>Bacteroidales</taxon>
        <taxon>Rikenellaceae</taxon>
        <taxon>Alistipes</taxon>
    </lineage>
</organism>
<dbReference type="EC" id="2.5.1.72" evidence="2 9"/>
<dbReference type="RefSeq" id="WP_186965857.1">
    <property type="nucleotide sequence ID" value="NZ_JACOOK010000002.1"/>
</dbReference>
<protein>
    <recommendedName>
        <fullName evidence="2 9">Quinolinate synthase</fullName>
        <ecNumber evidence="2 9">2.5.1.72</ecNumber>
    </recommendedName>
</protein>
<reference evidence="10 11" key="1">
    <citation type="submission" date="2020-08" db="EMBL/GenBank/DDBJ databases">
        <title>Genome public.</title>
        <authorList>
            <person name="Liu C."/>
            <person name="Sun Q."/>
        </authorList>
    </citation>
    <scope>NUCLEOTIDE SEQUENCE [LARGE SCALE GENOMIC DNA]</scope>
    <source>
        <strain evidence="10 11">New-7</strain>
    </source>
</reference>
<dbReference type="HAMAP" id="MF_00568">
    <property type="entry name" value="NadA_type2"/>
    <property type="match status" value="1"/>
</dbReference>
<feature type="binding site" evidence="9">
    <location>
        <position position="218"/>
    </location>
    <ligand>
        <name>iminosuccinate</name>
        <dbReference type="ChEBI" id="CHEBI:77875"/>
    </ligand>
</feature>
<evidence type="ECO:0000256" key="7">
    <source>
        <dbReference type="ARBA" id="ARBA00023004"/>
    </source>
</evidence>
<feature type="binding site" evidence="9">
    <location>
        <position position="175"/>
    </location>
    <ligand>
        <name>[4Fe-4S] cluster</name>
        <dbReference type="ChEBI" id="CHEBI:49883"/>
    </ligand>
</feature>
<feature type="binding site" evidence="9">
    <location>
        <position position="43"/>
    </location>
    <ligand>
        <name>iminosuccinate</name>
        <dbReference type="ChEBI" id="CHEBI:77875"/>
    </ligand>
</feature>
<feature type="binding site" evidence="9">
    <location>
        <begin position="201"/>
        <end position="203"/>
    </location>
    <ligand>
        <name>iminosuccinate</name>
        <dbReference type="ChEBI" id="CHEBI:77875"/>
    </ligand>
</feature>
<dbReference type="InterPro" id="IPR036094">
    <property type="entry name" value="NadA_sf"/>
</dbReference>
<evidence type="ECO:0000256" key="8">
    <source>
        <dbReference type="ARBA" id="ARBA00023014"/>
    </source>
</evidence>
<feature type="binding site" evidence="9">
    <location>
        <position position="131"/>
    </location>
    <ligand>
        <name>iminosuccinate</name>
        <dbReference type="ChEBI" id="CHEBI:77875"/>
    </ligand>
</feature>
<keyword evidence="5 9" id="KW-0808">Transferase</keyword>
<evidence type="ECO:0000256" key="4">
    <source>
        <dbReference type="ARBA" id="ARBA00022642"/>
    </source>
</evidence>
<comment type="catalytic activity">
    <reaction evidence="9">
        <text>iminosuccinate + dihydroxyacetone phosphate = quinolinate + phosphate + 2 H2O + H(+)</text>
        <dbReference type="Rhea" id="RHEA:25888"/>
        <dbReference type="ChEBI" id="CHEBI:15377"/>
        <dbReference type="ChEBI" id="CHEBI:15378"/>
        <dbReference type="ChEBI" id="CHEBI:29959"/>
        <dbReference type="ChEBI" id="CHEBI:43474"/>
        <dbReference type="ChEBI" id="CHEBI:57642"/>
        <dbReference type="ChEBI" id="CHEBI:77875"/>
        <dbReference type="EC" id="2.5.1.72"/>
    </reaction>
</comment>
<keyword evidence="4 9" id="KW-0662">Pyridine nucleotide biosynthesis</keyword>
<dbReference type="Gene3D" id="3.40.50.10800">
    <property type="entry name" value="NadA-like"/>
    <property type="match status" value="3"/>
</dbReference>
<keyword evidence="6 9" id="KW-0479">Metal-binding</keyword>
<keyword evidence="8 9" id="KW-0411">Iron-sulfur</keyword>
<dbReference type="PANTHER" id="PTHR30573">
    <property type="entry name" value="QUINOLINATE SYNTHETASE A"/>
    <property type="match status" value="1"/>
</dbReference>
<evidence type="ECO:0000256" key="6">
    <source>
        <dbReference type="ARBA" id="ARBA00022723"/>
    </source>
</evidence>
<sequence>MVENERQLIDKILRLKKEKRAVILAHYYTIPEVQQVADFTGDSLALSARAAETDAEIILFAGVHFMAETAKILSPDKKVLLPEPEAGCSLADSCSAPDFERFLRDYNGYTVVSYVNTSVGVKALTDICCTSGNAVQVIESLPADAKIVFAPDRNLGNYIKQLTGRQNMVVWDGACGVHEEFSVEKILELKKEYPEAKVLAHPECKRAVLLTADYIGSTAALLKYASTDSADTFIVVTEAGILYQMQRENPQKRFIPAPPVDSTCGCNNCAFMKMVTLEKICSALEREAPEVVIDEEVRRRAEGSIRRMLQIGRSK</sequence>
<evidence type="ECO:0000313" key="11">
    <source>
        <dbReference type="Proteomes" id="UP000636891"/>
    </source>
</evidence>
<feature type="binding site" evidence="9">
    <location>
        <begin position="114"/>
        <end position="116"/>
    </location>
    <ligand>
        <name>iminosuccinate</name>
        <dbReference type="ChEBI" id="CHEBI:77875"/>
    </ligand>
</feature>
<feature type="binding site" evidence="9">
    <location>
        <position position="26"/>
    </location>
    <ligand>
        <name>iminosuccinate</name>
        <dbReference type="ChEBI" id="CHEBI:77875"/>
    </ligand>
</feature>
<dbReference type="EMBL" id="JACOOK010000002">
    <property type="protein sequence ID" value="MBC5616321.1"/>
    <property type="molecule type" value="Genomic_DNA"/>
</dbReference>
<keyword evidence="11" id="KW-1185">Reference proteome</keyword>
<dbReference type="SUPFAM" id="SSF142754">
    <property type="entry name" value="NadA-like"/>
    <property type="match status" value="1"/>
</dbReference>
<keyword evidence="9" id="KW-0963">Cytoplasm</keyword>
<proteinExistence type="inferred from homology"/>